<dbReference type="RefSeq" id="WP_166008223.1">
    <property type="nucleotide sequence ID" value="NZ_CP049886.1"/>
</dbReference>
<dbReference type="EMBL" id="CP049886">
    <property type="protein sequence ID" value="QIL46835.1"/>
    <property type="molecule type" value="Genomic_DNA"/>
</dbReference>
<name>A0A6G8APH7_9ENTE</name>
<evidence type="ECO:0000313" key="2">
    <source>
        <dbReference type="EMBL" id="QIL46835.1"/>
    </source>
</evidence>
<sequence>MNETQKEKAMRLIAQKQGKTPVGSATTETGHTVHAQKKPTNSFSTTKATKKYMKKSPH</sequence>
<evidence type="ECO:0000313" key="3">
    <source>
        <dbReference type="Proteomes" id="UP000500890"/>
    </source>
</evidence>
<dbReference type="Proteomes" id="UP000500890">
    <property type="component" value="Chromosome"/>
</dbReference>
<gene>
    <name evidence="2" type="ORF">G7081_07010</name>
</gene>
<feature type="compositionally biased region" description="Basic residues" evidence="1">
    <location>
        <begin position="48"/>
        <end position="58"/>
    </location>
</feature>
<reference evidence="2 3" key="1">
    <citation type="submission" date="2020-03" db="EMBL/GenBank/DDBJ databases">
        <title>Vagococcus sp. nov., isolated from beetles.</title>
        <authorList>
            <person name="Hyun D.-W."/>
            <person name="Bae J.-W."/>
        </authorList>
    </citation>
    <scope>NUCLEOTIDE SEQUENCE [LARGE SCALE GENOMIC DNA]</scope>
    <source>
        <strain evidence="2 3">HDW17A</strain>
    </source>
</reference>
<feature type="compositionally biased region" description="Polar residues" evidence="1">
    <location>
        <begin position="38"/>
        <end position="47"/>
    </location>
</feature>
<evidence type="ECO:0000256" key="1">
    <source>
        <dbReference type="SAM" id="MobiDB-lite"/>
    </source>
</evidence>
<protein>
    <submittedName>
        <fullName evidence="2">Uncharacterized protein</fullName>
    </submittedName>
</protein>
<proteinExistence type="predicted"/>
<feature type="compositionally biased region" description="Basic and acidic residues" evidence="1">
    <location>
        <begin position="1"/>
        <end position="10"/>
    </location>
</feature>
<dbReference type="AlphaFoldDB" id="A0A6G8APH7"/>
<feature type="region of interest" description="Disordered" evidence="1">
    <location>
        <begin position="1"/>
        <end position="58"/>
    </location>
</feature>
<dbReference type="KEGG" id="vah:G7081_07010"/>
<accession>A0A6G8APH7</accession>
<keyword evidence="3" id="KW-1185">Reference proteome</keyword>
<organism evidence="2 3">
    <name type="scientific">Vagococcus coleopterorum</name>
    <dbReference type="NCBI Taxonomy" id="2714946"/>
    <lineage>
        <taxon>Bacteria</taxon>
        <taxon>Bacillati</taxon>
        <taxon>Bacillota</taxon>
        <taxon>Bacilli</taxon>
        <taxon>Lactobacillales</taxon>
        <taxon>Enterococcaceae</taxon>
        <taxon>Vagococcus</taxon>
    </lineage>
</organism>